<dbReference type="EMBL" id="JAACJM010000023">
    <property type="protein sequence ID" value="KAF5366411.1"/>
    <property type="molecule type" value="Genomic_DNA"/>
</dbReference>
<keyword evidence="4" id="KW-1185">Reference proteome</keyword>
<feature type="domain" description="Myb/SANT-like" evidence="2">
    <location>
        <begin position="83"/>
        <end position="185"/>
    </location>
</feature>
<proteinExistence type="predicted"/>
<dbReference type="OrthoDB" id="3366674at2759"/>
<reference evidence="3 4" key="1">
    <citation type="journal article" date="2020" name="ISME J.">
        <title>Uncovering the hidden diversity of litter-decomposition mechanisms in mushroom-forming fungi.</title>
        <authorList>
            <person name="Floudas D."/>
            <person name="Bentzer J."/>
            <person name="Ahren D."/>
            <person name="Johansson T."/>
            <person name="Persson P."/>
            <person name="Tunlid A."/>
        </authorList>
    </citation>
    <scope>NUCLEOTIDE SEQUENCE [LARGE SCALE GENOMIC DNA]</scope>
    <source>
        <strain evidence="3 4">CBS 291.85</strain>
    </source>
</reference>
<protein>
    <recommendedName>
        <fullName evidence="2">Myb/SANT-like domain-containing protein</fullName>
    </recommendedName>
</protein>
<feature type="region of interest" description="Disordered" evidence="1">
    <location>
        <begin position="223"/>
        <end position="340"/>
    </location>
</feature>
<gene>
    <name evidence="3" type="ORF">D9758_009725</name>
</gene>
<feature type="compositionally biased region" description="Acidic residues" evidence="1">
    <location>
        <begin position="247"/>
        <end position="257"/>
    </location>
</feature>
<organism evidence="3 4">
    <name type="scientific">Tetrapyrgos nigripes</name>
    <dbReference type="NCBI Taxonomy" id="182062"/>
    <lineage>
        <taxon>Eukaryota</taxon>
        <taxon>Fungi</taxon>
        <taxon>Dikarya</taxon>
        <taxon>Basidiomycota</taxon>
        <taxon>Agaricomycotina</taxon>
        <taxon>Agaricomycetes</taxon>
        <taxon>Agaricomycetidae</taxon>
        <taxon>Agaricales</taxon>
        <taxon>Marasmiineae</taxon>
        <taxon>Marasmiaceae</taxon>
        <taxon>Tetrapyrgos</taxon>
    </lineage>
</organism>
<evidence type="ECO:0000259" key="2">
    <source>
        <dbReference type="Pfam" id="PF12776"/>
    </source>
</evidence>
<dbReference type="AlphaFoldDB" id="A0A8H5LR74"/>
<dbReference type="InterPro" id="IPR024752">
    <property type="entry name" value="Myb/SANT-like_dom"/>
</dbReference>
<comment type="caution">
    <text evidence="3">The sequence shown here is derived from an EMBL/GenBank/DDBJ whole genome shotgun (WGS) entry which is preliminary data.</text>
</comment>
<dbReference type="PANTHER" id="PTHR46929">
    <property type="entry name" value="EXPRESSED PROTEIN"/>
    <property type="match status" value="1"/>
</dbReference>
<evidence type="ECO:0000313" key="3">
    <source>
        <dbReference type="EMBL" id="KAF5366411.1"/>
    </source>
</evidence>
<evidence type="ECO:0000313" key="4">
    <source>
        <dbReference type="Proteomes" id="UP000559256"/>
    </source>
</evidence>
<name>A0A8H5LR74_9AGAR</name>
<accession>A0A8H5LR74</accession>
<evidence type="ECO:0000256" key="1">
    <source>
        <dbReference type="SAM" id="MobiDB-lite"/>
    </source>
</evidence>
<dbReference type="Proteomes" id="UP000559256">
    <property type="component" value="Unassembled WGS sequence"/>
</dbReference>
<feature type="compositionally biased region" description="Low complexity" evidence="1">
    <location>
        <begin position="230"/>
        <end position="245"/>
    </location>
</feature>
<dbReference type="Pfam" id="PF12776">
    <property type="entry name" value="Myb_DNA-bind_3"/>
    <property type="match status" value="1"/>
</dbReference>
<feature type="compositionally biased region" description="Polar residues" evidence="1">
    <location>
        <begin position="265"/>
        <end position="297"/>
    </location>
</feature>
<sequence>MNRMLRPHMALLDSYNPDASALLGNPGQKNAKSIEFDVRTTPTQLNLDHSFGNHKEQCHTFFVLFILYPYNIVMAPSGAQKANWSLDNDQTLLTSLRESKHAGSQTDNRGFHADAFKTAAALIKQETSNLPPELRLGAPKTGDSVKTCYNTLKKDYATVKYLHGLSGFGWDAVKHIVIAYEHVWKPLLDANPKLTKWQKKPFHLYDEMAELVDGHVANGTTSFNPRAPIAANPSQSSSTASSKGDAGVEDSEEETDNEGPVQVANPGSQTSVTTSGESEPSQSAIQTLNPQSQTTIPMTPAPLSSKRRRPAAPDSVEPPSKCSHGCKPTHSDVGLDIAHS</sequence>
<dbReference type="PANTHER" id="PTHR46929:SF3">
    <property type="entry name" value="MYB_SANT-LIKE DOMAIN-CONTAINING PROTEIN"/>
    <property type="match status" value="1"/>
</dbReference>